<dbReference type="EMBL" id="CABVIJ010000004">
    <property type="protein sequence ID" value="VVO67719.1"/>
    <property type="molecule type" value="Genomic_DNA"/>
</dbReference>
<evidence type="ECO:0000256" key="4">
    <source>
        <dbReference type="ARBA" id="ARBA00022679"/>
    </source>
</evidence>
<comment type="similarity">
    <text evidence="1">Belongs to the glycosyltransferase 2 family.</text>
</comment>
<dbReference type="PANTHER" id="PTHR43685">
    <property type="entry name" value="GLYCOSYLTRANSFERASE"/>
    <property type="match status" value="1"/>
</dbReference>
<dbReference type="InterPro" id="IPR029044">
    <property type="entry name" value="Nucleotide-diphossugar_trans"/>
</dbReference>
<gene>
    <name evidence="6" type="ORF">PS732_01157</name>
</gene>
<proteinExistence type="inferred from homology"/>
<dbReference type="Pfam" id="PF00535">
    <property type="entry name" value="Glycos_transf_2"/>
    <property type="match status" value="1"/>
</dbReference>
<protein>
    <recommendedName>
        <fullName evidence="5">Glycosyltransferase 2-like domain-containing protein</fullName>
    </recommendedName>
</protein>
<evidence type="ECO:0000313" key="6">
    <source>
        <dbReference type="EMBL" id="VVO67719.1"/>
    </source>
</evidence>
<dbReference type="Gene3D" id="3.90.550.10">
    <property type="entry name" value="Spore Coat Polysaccharide Biosynthesis Protein SpsA, Chain A"/>
    <property type="match status" value="1"/>
</dbReference>
<name>A0ABD7VD10_PSEFL</name>
<keyword evidence="3" id="KW-0328">Glycosyltransferase</keyword>
<keyword evidence="4" id="KW-0808">Transferase</keyword>
<keyword evidence="2" id="KW-0997">Cell inner membrane</keyword>
<evidence type="ECO:0000256" key="3">
    <source>
        <dbReference type="ARBA" id="ARBA00022676"/>
    </source>
</evidence>
<evidence type="ECO:0000256" key="2">
    <source>
        <dbReference type="ARBA" id="ARBA00022519"/>
    </source>
</evidence>
<dbReference type="GO" id="GO:0016757">
    <property type="term" value="F:glycosyltransferase activity"/>
    <property type="evidence" value="ECO:0007669"/>
    <property type="project" value="UniProtKB-KW"/>
</dbReference>
<dbReference type="SUPFAM" id="SSF53448">
    <property type="entry name" value="Nucleotide-diphospho-sugar transferases"/>
    <property type="match status" value="1"/>
</dbReference>
<evidence type="ECO:0000256" key="1">
    <source>
        <dbReference type="ARBA" id="ARBA00006739"/>
    </source>
</evidence>
<comment type="caution">
    <text evidence="6">The sequence shown here is derived from an EMBL/GenBank/DDBJ whole genome shotgun (WGS) entry which is preliminary data.</text>
</comment>
<dbReference type="RefSeq" id="WP_150596231.1">
    <property type="nucleotide sequence ID" value="NZ_CABVIJ010000004.1"/>
</dbReference>
<evidence type="ECO:0000313" key="7">
    <source>
        <dbReference type="Proteomes" id="UP000325779"/>
    </source>
</evidence>
<feature type="domain" description="Glycosyltransferase 2-like" evidence="5">
    <location>
        <begin position="30"/>
        <end position="141"/>
    </location>
</feature>
<dbReference type="InterPro" id="IPR050834">
    <property type="entry name" value="Glycosyltransf_2"/>
</dbReference>
<dbReference type="AlphaFoldDB" id="A0ABD7VD10"/>
<evidence type="ECO:0000259" key="5">
    <source>
        <dbReference type="Pfam" id="PF00535"/>
    </source>
</evidence>
<sequence>MASPQSADSSSANLDFEAVEVPEVRESVAILMCSYNGERFLSEQLASIERQDHTNWRLFVSDDGSTDSTLSLLKDFQARMGGEKVTLLSGPQTGFASNFMSLTCRDDISADFFAWSDQDDIWGTDKLSAALTWLHEVPADVPALYASRTTLVNEEGVMVGITPLYSRAFGFPNALVQNIAAGNTMVFNRAARDLLRSNAHLSIVAHDWWAYLLVTAAGGTFYFDEFPHLFYRQHEANSIGANTGLKSTIVRIQKLFQGRLGRWIDQNISNLEAVEFLLTEQNREVLQRFKIARTRKLPGRLFGIWRSGVYRQTLMGNVGLLVAVIFKGV</sequence>
<reference evidence="6 7" key="1">
    <citation type="submission" date="2019-09" db="EMBL/GenBank/DDBJ databases">
        <authorList>
            <person name="Chandra G."/>
            <person name="Truman W A."/>
        </authorList>
    </citation>
    <scope>NUCLEOTIDE SEQUENCE [LARGE SCALE GENOMIC DNA]</scope>
    <source>
        <strain evidence="6">PS732</strain>
    </source>
</reference>
<keyword evidence="2" id="KW-0472">Membrane</keyword>
<dbReference type="PANTHER" id="PTHR43685:SF5">
    <property type="entry name" value="GLYCOSYLTRANSFERASE EPSE-RELATED"/>
    <property type="match status" value="1"/>
</dbReference>
<keyword evidence="2" id="KW-1003">Cell membrane</keyword>
<accession>A0ABD7VD10</accession>
<organism evidence="6 7">
    <name type="scientific">Pseudomonas fluorescens</name>
    <dbReference type="NCBI Taxonomy" id="294"/>
    <lineage>
        <taxon>Bacteria</taxon>
        <taxon>Pseudomonadati</taxon>
        <taxon>Pseudomonadota</taxon>
        <taxon>Gammaproteobacteria</taxon>
        <taxon>Pseudomonadales</taxon>
        <taxon>Pseudomonadaceae</taxon>
        <taxon>Pseudomonas</taxon>
    </lineage>
</organism>
<dbReference type="Proteomes" id="UP000325779">
    <property type="component" value="Unassembled WGS sequence"/>
</dbReference>
<dbReference type="CDD" id="cd04196">
    <property type="entry name" value="GT_2_like_d"/>
    <property type="match status" value="1"/>
</dbReference>
<dbReference type="InterPro" id="IPR001173">
    <property type="entry name" value="Glyco_trans_2-like"/>
</dbReference>